<protein>
    <submittedName>
        <fullName evidence="9">Duf159 domain containing protein</fullName>
    </submittedName>
</protein>
<keyword evidence="2" id="KW-0645">Protease</keyword>
<feature type="compositionally biased region" description="Basic and acidic residues" evidence="8">
    <location>
        <begin position="75"/>
        <end position="99"/>
    </location>
</feature>
<name>F0XSW4_GROCL</name>
<dbReference type="Gene3D" id="3.90.1680.10">
    <property type="entry name" value="SOS response associated peptidase-like"/>
    <property type="match status" value="1"/>
</dbReference>
<dbReference type="RefSeq" id="XP_014168637.1">
    <property type="nucleotide sequence ID" value="XM_014313162.1"/>
</dbReference>
<keyword evidence="5" id="KW-0190">Covalent protein-DNA linkage</keyword>
<dbReference type="GO" id="GO:0016829">
    <property type="term" value="F:lyase activity"/>
    <property type="evidence" value="ECO:0007669"/>
    <property type="project" value="UniProtKB-KW"/>
</dbReference>
<dbReference type="Proteomes" id="UP000007796">
    <property type="component" value="Unassembled WGS sequence"/>
</dbReference>
<keyword evidence="6" id="KW-0238">DNA-binding</keyword>
<evidence type="ECO:0000256" key="4">
    <source>
        <dbReference type="ARBA" id="ARBA00022801"/>
    </source>
</evidence>
<feature type="compositionally biased region" description="Polar residues" evidence="8">
    <location>
        <begin position="555"/>
        <end position="580"/>
    </location>
</feature>
<dbReference type="EMBL" id="GL629997">
    <property type="protein sequence ID" value="EFW99154.1"/>
    <property type="molecule type" value="Genomic_DNA"/>
</dbReference>
<dbReference type="InterPro" id="IPR003738">
    <property type="entry name" value="SRAP"/>
</dbReference>
<keyword evidence="10" id="KW-1185">Reference proteome</keyword>
<dbReference type="PANTHER" id="PTHR13604">
    <property type="entry name" value="DC12-RELATED"/>
    <property type="match status" value="1"/>
</dbReference>
<evidence type="ECO:0000313" key="10">
    <source>
        <dbReference type="Proteomes" id="UP000007796"/>
    </source>
</evidence>
<accession>F0XSW4</accession>
<evidence type="ECO:0000256" key="6">
    <source>
        <dbReference type="ARBA" id="ARBA00023125"/>
    </source>
</evidence>
<dbReference type="SUPFAM" id="SSF143081">
    <property type="entry name" value="BB1717-like"/>
    <property type="match status" value="1"/>
</dbReference>
<dbReference type="GeneID" id="25978912"/>
<dbReference type="GO" id="GO:0106300">
    <property type="term" value="P:protein-DNA covalent cross-linking repair"/>
    <property type="evidence" value="ECO:0007669"/>
    <property type="project" value="InterPro"/>
</dbReference>
<feature type="region of interest" description="Disordered" evidence="8">
    <location>
        <begin position="169"/>
        <end position="202"/>
    </location>
</feature>
<proteinExistence type="inferred from homology"/>
<sequence length="690" mass="76953">MQSLLGRSISGSTPYLQTPRGGPNSGNPHIEDRPARRWKNCAQDIPVYSVLYVHSASYPAISSRLWSTLQNDETAGDRESVRSAGHEPGRNPEFRRNGDNDDYFLPKPERRCGSDVDPVTCDQEWRTSRYGQVRTMLEEIGMRIYNVPDEEEDDEGETSDYQGIVCRAVTRDDQKPQESPDTEGTHKVDHASEPSQSSPAACHDVPDQLCYRLQIMRWGLVPSWSKERPDYGTVLKTINCRSDSLARGGMWASMRSRKRCVVVAQGFFEWLKAGPKERVPYYIRRHDGRPLLFAGLWDCVSTGGGTDGSPEQKTYSYTVITTDASKPMRFLHDRMPVIFDPNSAALRIWLDPLRTDWSDELQTLLRPWPHADGDAALEFDVVSKDVNKVGRSSPSFVVPVASSANKANIANFFHVDGKKELKPPLMKHETDADADAKAIAMTSPTCPVLGNSRFEMCALDHATSQLWRCNLVPLPAKGGGPGGAPSRNGLFPKSARARQPISGRGAMARATILVALAVNPSVTLLLMGPVPNVETQTKTALQREGRPKRQREPSRSYTEARSAPDNSQTQAPKQKLTARQNRVVTFKPRQLDEFRIEQTRLLPMSPTYTMSAHLCKQIYASWRQSHSPADASIEMKKPQRAPDAESRIAADRYYYQVSSSVLPSCQPPALHRSVSQKHSMDSDRSSDSSD</sequence>
<feature type="region of interest" description="Disordered" evidence="8">
    <location>
        <begin position="74"/>
        <end position="101"/>
    </location>
</feature>
<feature type="region of interest" description="Disordered" evidence="8">
    <location>
        <begin position="665"/>
        <end position="690"/>
    </location>
</feature>
<evidence type="ECO:0000256" key="5">
    <source>
        <dbReference type="ARBA" id="ARBA00023124"/>
    </source>
</evidence>
<dbReference type="PANTHER" id="PTHR13604:SF0">
    <property type="entry name" value="ABASIC SITE PROCESSING PROTEIN HMCES"/>
    <property type="match status" value="1"/>
</dbReference>
<dbReference type="GO" id="GO:0008233">
    <property type="term" value="F:peptidase activity"/>
    <property type="evidence" value="ECO:0007669"/>
    <property type="project" value="UniProtKB-KW"/>
</dbReference>
<dbReference type="OrthoDB" id="2111841at2759"/>
<feature type="compositionally biased region" description="Basic and acidic residues" evidence="8">
    <location>
        <begin position="678"/>
        <end position="690"/>
    </location>
</feature>
<dbReference type="GO" id="GO:0003697">
    <property type="term" value="F:single-stranded DNA binding"/>
    <property type="evidence" value="ECO:0007669"/>
    <property type="project" value="InterPro"/>
</dbReference>
<reference evidence="9 10" key="1">
    <citation type="journal article" date="2011" name="Proc. Natl. Acad. Sci. U.S.A.">
        <title>Genome and transcriptome analyses of the mountain pine beetle-fungal symbiont Grosmannia clavigera, a lodgepole pine pathogen.</title>
        <authorList>
            <person name="DiGuistini S."/>
            <person name="Wang Y."/>
            <person name="Liao N.Y."/>
            <person name="Taylor G."/>
            <person name="Tanguay P."/>
            <person name="Feau N."/>
            <person name="Henrissat B."/>
            <person name="Chan S.K."/>
            <person name="Hesse-Orce U."/>
            <person name="Alamouti S.M."/>
            <person name="Tsui C.K.M."/>
            <person name="Docking R.T."/>
            <person name="Levasseur A."/>
            <person name="Haridas S."/>
            <person name="Robertson G."/>
            <person name="Birol I."/>
            <person name="Holt R.A."/>
            <person name="Marra M.A."/>
            <person name="Hamelin R.C."/>
            <person name="Hirst M."/>
            <person name="Jones S.J.M."/>
            <person name="Bohlmann J."/>
            <person name="Breuil C."/>
        </authorList>
    </citation>
    <scope>NUCLEOTIDE SEQUENCE [LARGE SCALE GENOMIC DNA]</scope>
    <source>
        <strain evidence="10">kw1407 / UAMH 11150</strain>
    </source>
</reference>
<evidence type="ECO:0000256" key="1">
    <source>
        <dbReference type="ARBA" id="ARBA00008136"/>
    </source>
</evidence>
<keyword evidence="4" id="KW-0378">Hydrolase</keyword>
<keyword evidence="7" id="KW-0456">Lyase</keyword>
<gene>
    <name evidence="9" type="ORF">CMQ_5575</name>
</gene>
<evidence type="ECO:0000256" key="8">
    <source>
        <dbReference type="SAM" id="MobiDB-lite"/>
    </source>
</evidence>
<dbReference type="InParanoid" id="F0XSW4"/>
<feature type="compositionally biased region" description="Polar residues" evidence="8">
    <location>
        <begin position="1"/>
        <end position="16"/>
    </location>
</feature>
<dbReference type="HOGENOM" id="CLU_399037_0_0_1"/>
<feature type="region of interest" description="Disordered" evidence="8">
    <location>
        <begin position="1"/>
        <end position="33"/>
    </location>
</feature>
<dbReference type="AlphaFoldDB" id="F0XSW4"/>
<dbReference type="eggNOG" id="KOG2618">
    <property type="taxonomic scope" value="Eukaryota"/>
</dbReference>
<dbReference type="GO" id="GO:0006508">
    <property type="term" value="P:proteolysis"/>
    <property type="evidence" value="ECO:0007669"/>
    <property type="project" value="UniProtKB-KW"/>
</dbReference>
<feature type="region of interest" description="Disordered" evidence="8">
    <location>
        <begin position="534"/>
        <end position="580"/>
    </location>
</feature>
<comment type="similarity">
    <text evidence="1">Belongs to the SOS response-associated peptidase family.</text>
</comment>
<dbReference type="STRING" id="655863.F0XSW4"/>
<feature type="compositionally biased region" description="Basic and acidic residues" evidence="8">
    <location>
        <begin position="541"/>
        <end position="554"/>
    </location>
</feature>
<evidence type="ECO:0000256" key="2">
    <source>
        <dbReference type="ARBA" id="ARBA00022670"/>
    </source>
</evidence>
<keyword evidence="3" id="KW-0227">DNA damage</keyword>
<evidence type="ECO:0000256" key="3">
    <source>
        <dbReference type="ARBA" id="ARBA00022763"/>
    </source>
</evidence>
<dbReference type="InterPro" id="IPR036590">
    <property type="entry name" value="SRAP-like"/>
</dbReference>
<evidence type="ECO:0000313" key="9">
    <source>
        <dbReference type="EMBL" id="EFW99154.1"/>
    </source>
</evidence>
<feature type="compositionally biased region" description="Basic and acidic residues" evidence="8">
    <location>
        <begin position="169"/>
        <end position="192"/>
    </location>
</feature>
<dbReference type="Pfam" id="PF02586">
    <property type="entry name" value="SRAP"/>
    <property type="match status" value="1"/>
</dbReference>
<evidence type="ECO:0000256" key="7">
    <source>
        <dbReference type="ARBA" id="ARBA00023239"/>
    </source>
</evidence>
<organism evidence="10">
    <name type="scientific">Grosmannia clavigera (strain kw1407 / UAMH 11150)</name>
    <name type="common">Blue stain fungus</name>
    <name type="synonym">Graphiocladiella clavigera</name>
    <dbReference type="NCBI Taxonomy" id="655863"/>
    <lineage>
        <taxon>Eukaryota</taxon>
        <taxon>Fungi</taxon>
        <taxon>Dikarya</taxon>
        <taxon>Ascomycota</taxon>
        <taxon>Pezizomycotina</taxon>
        <taxon>Sordariomycetes</taxon>
        <taxon>Sordariomycetidae</taxon>
        <taxon>Ophiostomatales</taxon>
        <taxon>Ophiostomataceae</taxon>
        <taxon>Leptographium</taxon>
    </lineage>
</organism>